<keyword evidence="2" id="KW-0812">Transmembrane</keyword>
<keyword evidence="2" id="KW-0472">Membrane</keyword>
<sequence length="290" mass="31750">MGNFLQMRLPNSWRISFFAVLLALVFPHPRLLVVADCFFEDLPLQEGLKRAPIVVRLLYNCPSAVVNLTCPIEAYNGENYVVAQEGYQSYTISEVFQQENWTEAEAPLQPGMSIAVLYDTDTGFWRDLPFQLIADPKGMLAFLSPYRTCVDTSGANHYDLPAGVGLVETPFLLNECSTLNQRWSDLSDENVTFLRSQPGFLNVSDDTTTTMTSSEGVINVSATANNNATSSETVGSESATDSEQHDPTSESSFPADMQLEGASSAKAVAGWTLQLLFVGVLVILSLPPLE</sequence>
<organism evidence="3 4">
    <name type="scientific">Seminavis robusta</name>
    <dbReference type="NCBI Taxonomy" id="568900"/>
    <lineage>
        <taxon>Eukaryota</taxon>
        <taxon>Sar</taxon>
        <taxon>Stramenopiles</taxon>
        <taxon>Ochrophyta</taxon>
        <taxon>Bacillariophyta</taxon>
        <taxon>Bacillariophyceae</taxon>
        <taxon>Bacillariophycidae</taxon>
        <taxon>Naviculales</taxon>
        <taxon>Naviculaceae</taxon>
        <taxon>Seminavis</taxon>
    </lineage>
</organism>
<feature type="transmembrane region" description="Helical" evidence="2">
    <location>
        <begin position="268"/>
        <end position="286"/>
    </location>
</feature>
<feature type="region of interest" description="Disordered" evidence="1">
    <location>
        <begin position="223"/>
        <end position="255"/>
    </location>
</feature>
<evidence type="ECO:0000256" key="1">
    <source>
        <dbReference type="SAM" id="MobiDB-lite"/>
    </source>
</evidence>
<proteinExistence type="predicted"/>
<feature type="compositionally biased region" description="Low complexity" evidence="1">
    <location>
        <begin position="223"/>
        <end position="233"/>
    </location>
</feature>
<evidence type="ECO:0000313" key="4">
    <source>
        <dbReference type="Proteomes" id="UP001153069"/>
    </source>
</evidence>
<keyword evidence="2" id="KW-1133">Transmembrane helix</keyword>
<evidence type="ECO:0000313" key="3">
    <source>
        <dbReference type="EMBL" id="CAB9515179.1"/>
    </source>
</evidence>
<gene>
    <name evidence="3" type="ORF">SEMRO_698_G189230.1</name>
</gene>
<dbReference type="Proteomes" id="UP001153069">
    <property type="component" value="Unassembled WGS sequence"/>
</dbReference>
<accession>A0A9N8EB64</accession>
<dbReference type="AlphaFoldDB" id="A0A9N8EB64"/>
<name>A0A9N8EB64_9STRA</name>
<keyword evidence="4" id="KW-1185">Reference proteome</keyword>
<protein>
    <submittedName>
        <fullName evidence="3">Uncharacterized protein</fullName>
    </submittedName>
</protein>
<dbReference type="EMBL" id="CAICTM010000697">
    <property type="protein sequence ID" value="CAB9515179.1"/>
    <property type="molecule type" value="Genomic_DNA"/>
</dbReference>
<reference evidence="3" key="1">
    <citation type="submission" date="2020-06" db="EMBL/GenBank/DDBJ databases">
        <authorList>
            <consortium name="Plant Systems Biology data submission"/>
        </authorList>
    </citation>
    <scope>NUCLEOTIDE SEQUENCE</scope>
    <source>
        <strain evidence="3">D6</strain>
    </source>
</reference>
<comment type="caution">
    <text evidence="3">The sequence shown here is derived from an EMBL/GenBank/DDBJ whole genome shotgun (WGS) entry which is preliminary data.</text>
</comment>
<evidence type="ECO:0000256" key="2">
    <source>
        <dbReference type="SAM" id="Phobius"/>
    </source>
</evidence>